<dbReference type="Pfam" id="PF04932">
    <property type="entry name" value="Wzy_C"/>
    <property type="match status" value="1"/>
</dbReference>
<keyword evidence="4 5" id="KW-0472">Membrane</keyword>
<protein>
    <submittedName>
        <fullName evidence="7">O-antigen ligase family protein</fullName>
    </submittedName>
</protein>
<proteinExistence type="predicted"/>
<comment type="subcellular location">
    <subcellularLocation>
        <location evidence="1">Membrane</location>
        <topology evidence="1">Multi-pass membrane protein</topology>
    </subcellularLocation>
</comment>
<dbReference type="PANTHER" id="PTHR37422">
    <property type="entry name" value="TEICHURONIC ACID BIOSYNTHESIS PROTEIN TUAE"/>
    <property type="match status" value="1"/>
</dbReference>
<dbReference type="PANTHER" id="PTHR37422:SF13">
    <property type="entry name" value="LIPOPOLYSACCHARIDE BIOSYNTHESIS PROTEIN PA4999-RELATED"/>
    <property type="match status" value="1"/>
</dbReference>
<dbReference type="RefSeq" id="WP_123015128.1">
    <property type="nucleotide sequence ID" value="NZ_AP024911.1"/>
</dbReference>
<organism evidence="7 8">
    <name type="scientific">Vibrio zhugei</name>
    <dbReference type="NCBI Taxonomy" id="2479546"/>
    <lineage>
        <taxon>Bacteria</taxon>
        <taxon>Pseudomonadati</taxon>
        <taxon>Pseudomonadota</taxon>
        <taxon>Gammaproteobacteria</taxon>
        <taxon>Vibrionales</taxon>
        <taxon>Vibrionaceae</taxon>
        <taxon>Vibrio</taxon>
    </lineage>
</organism>
<keyword evidence="8" id="KW-1185">Reference proteome</keyword>
<dbReference type="InterPro" id="IPR051533">
    <property type="entry name" value="WaaL-like"/>
</dbReference>
<evidence type="ECO:0000256" key="1">
    <source>
        <dbReference type="ARBA" id="ARBA00004141"/>
    </source>
</evidence>
<dbReference type="EMBL" id="JBHRSE010000065">
    <property type="protein sequence ID" value="MFC3024231.1"/>
    <property type="molecule type" value="Genomic_DNA"/>
</dbReference>
<name>A0ABV7CBW2_9VIBR</name>
<feature type="transmembrane region" description="Helical" evidence="5">
    <location>
        <begin position="393"/>
        <end position="410"/>
    </location>
</feature>
<feature type="transmembrane region" description="Helical" evidence="5">
    <location>
        <begin position="62"/>
        <end position="84"/>
    </location>
</feature>
<dbReference type="Proteomes" id="UP001595384">
    <property type="component" value="Unassembled WGS sequence"/>
</dbReference>
<keyword evidence="7" id="KW-0436">Ligase</keyword>
<feature type="transmembrane region" description="Helical" evidence="5">
    <location>
        <begin position="117"/>
        <end position="139"/>
    </location>
</feature>
<gene>
    <name evidence="7" type="ORF">ACFODT_10355</name>
</gene>
<feature type="transmembrane region" description="Helical" evidence="5">
    <location>
        <begin position="37"/>
        <end position="53"/>
    </location>
</feature>
<evidence type="ECO:0000313" key="7">
    <source>
        <dbReference type="EMBL" id="MFC3024231.1"/>
    </source>
</evidence>
<feature type="transmembrane region" description="Helical" evidence="5">
    <location>
        <begin position="90"/>
        <end position="110"/>
    </location>
</feature>
<evidence type="ECO:0000259" key="6">
    <source>
        <dbReference type="Pfam" id="PF04932"/>
    </source>
</evidence>
<dbReference type="InterPro" id="IPR007016">
    <property type="entry name" value="O-antigen_ligase-rel_domated"/>
</dbReference>
<feature type="transmembrane region" description="Helical" evidence="5">
    <location>
        <begin position="219"/>
        <end position="236"/>
    </location>
</feature>
<feature type="transmembrane region" description="Helical" evidence="5">
    <location>
        <begin position="159"/>
        <end position="179"/>
    </location>
</feature>
<feature type="transmembrane region" description="Helical" evidence="5">
    <location>
        <begin position="12"/>
        <end position="31"/>
    </location>
</feature>
<evidence type="ECO:0000256" key="3">
    <source>
        <dbReference type="ARBA" id="ARBA00022989"/>
    </source>
</evidence>
<accession>A0ABV7CBW2</accession>
<feature type="transmembrane region" description="Helical" evidence="5">
    <location>
        <begin position="358"/>
        <end position="381"/>
    </location>
</feature>
<comment type="caution">
    <text evidence="7">The sequence shown here is derived from an EMBL/GenBank/DDBJ whole genome shotgun (WGS) entry which is preliminary data.</text>
</comment>
<feature type="domain" description="O-antigen ligase-related" evidence="6">
    <location>
        <begin position="203"/>
        <end position="368"/>
    </location>
</feature>
<feature type="transmembrane region" description="Helical" evidence="5">
    <location>
        <begin position="416"/>
        <end position="436"/>
    </location>
</feature>
<keyword evidence="3 5" id="KW-1133">Transmembrane helix</keyword>
<evidence type="ECO:0000313" key="8">
    <source>
        <dbReference type="Proteomes" id="UP001595384"/>
    </source>
</evidence>
<reference evidence="8" key="1">
    <citation type="journal article" date="2019" name="Int. J. Syst. Evol. Microbiol.">
        <title>The Global Catalogue of Microorganisms (GCM) 10K type strain sequencing project: providing services to taxonomists for standard genome sequencing and annotation.</title>
        <authorList>
            <consortium name="The Broad Institute Genomics Platform"/>
            <consortium name="The Broad Institute Genome Sequencing Center for Infectious Disease"/>
            <person name="Wu L."/>
            <person name="Ma J."/>
        </authorList>
    </citation>
    <scope>NUCLEOTIDE SEQUENCE [LARGE SCALE GENOMIC DNA]</scope>
    <source>
        <strain evidence="8">KCTC 62784</strain>
    </source>
</reference>
<evidence type="ECO:0000256" key="4">
    <source>
        <dbReference type="ARBA" id="ARBA00023136"/>
    </source>
</evidence>
<sequence length="450" mass="51664">MNTFSTVFLGQRYRAIMLFAIFGYVSCAIAFEHLSDAFRAIFILGSVGILYVHRSRIYRDPVIITLALALIVSVLSWCNSLFYIPDSARAIPELDKLARLFLFVFIAYWLKGEKKLIYILFFCFIVSFILGICIKSNFMHSFEMGIFHDKRVDFNIKNAQYTSMFSGLCLIISMFALIQIKYYIKGYTNNLLKYSAPALMCLTMAFFAIMVVITQSRMVFVGLLMVMGLFPLLYKVTYTHTKVATVILFYISAFLAASIALYASLPFIMQRFSPKDIQSLQDIMHLDTSHIPMSSIGIRLNSWIEAIPWIQRHPLLGVGVHGPGLVISQSQVFSERINENFATIKGLRHLHSFHMDTLVSYGLFGFIVLNSIYITVTRQLFKLRSTLPNAENWLMLALCFAIYWFSINFFESFNYRTYGVFAHNVILGGLYSFVLTKRLFDNDNQRKALT</sequence>
<evidence type="ECO:0000256" key="5">
    <source>
        <dbReference type="SAM" id="Phobius"/>
    </source>
</evidence>
<feature type="transmembrane region" description="Helical" evidence="5">
    <location>
        <begin position="191"/>
        <end position="213"/>
    </location>
</feature>
<feature type="transmembrane region" description="Helical" evidence="5">
    <location>
        <begin position="243"/>
        <end position="265"/>
    </location>
</feature>
<dbReference type="GO" id="GO:0016874">
    <property type="term" value="F:ligase activity"/>
    <property type="evidence" value="ECO:0007669"/>
    <property type="project" value="UniProtKB-KW"/>
</dbReference>
<evidence type="ECO:0000256" key="2">
    <source>
        <dbReference type="ARBA" id="ARBA00022692"/>
    </source>
</evidence>
<keyword evidence="2 5" id="KW-0812">Transmembrane</keyword>